<dbReference type="InterPro" id="IPR000796">
    <property type="entry name" value="Asp_trans"/>
</dbReference>
<evidence type="ECO:0000256" key="2">
    <source>
        <dbReference type="ARBA" id="ARBA00007441"/>
    </source>
</evidence>
<keyword evidence="4 7" id="KW-0032">Aminotransferase</keyword>
<dbReference type="PANTHER" id="PTHR11879:SF55">
    <property type="entry name" value="GLUTAMATE OXALOACETATE TRANSAMINASE 1, ISOFORM B"/>
    <property type="match status" value="1"/>
</dbReference>
<dbReference type="NCBIfam" id="NF006719">
    <property type="entry name" value="PRK09257.1"/>
    <property type="match status" value="1"/>
</dbReference>
<dbReference type="InterPro" id="IPR004839">
    <property type="entry name" value="Aminotransferase_I/II_large"/>
</dbReference>
<dbReference type="Proteomes" id="UP001219933">
    <property type="component" value="Chromosome 3"/>
</dbReference>
<dbReference type="PRINTS" id="PR00799">
    <property type="entry name" value="TRANSAMINASE"/>
</dbReference>
<comment type="catalytic activity">
    <reaction evidence="7">
        <text>L-aspartate + 2-oxoglutarate = oxaloacetate + L-glutamate</text>
        <dbReference type="Rhea" id="RHEA:21824"/>
        <dbReference type="ChEBI" id="CHEBI:16452"/>
        <dbReference type="ChEBI" id="CHEBI:16810"/>
        <dbReference type="ChEBI" id="CHEBI:29985"/>
        <dbReference type="ChEBI" id="CHEBI:29991"/>
        <dbReference type="EC" id="2.6.1.1"/>
    </reaction>
</comment>
<dbReference type="GO" id="GO:0030170">
    <property type="term" value="F:pyridoxal phosphate binding"/>
    <property type="evidence" value="ECO:0007669"/>
    <property type="project" value="InterPro"/>
</dbReference>
<evidence type="ECO:0000259" key="8">
    <source>
        <dbReference type="Pfam" id="PF00155"/>
    </source>
</evidence>
<dbReference type="GO" id="GO:0005829">
    <property type="term" value="C:cytosol"/>
    <property type="evidence" value="ECO:0007669"/>
    <property type="project" value="TreeGrafter"/>
</dbReference>
<dbReference type="GO" id="GO:0006532">
    <property type="term" value="P:aspartate biosynthetic process"/>
    <property type="evidence" value="ECO:0007669"/>
    <property type="project" value="TreeGrafter"/>
</dbReference>
<name>A0AAF0EVN7_9BASI</name>
<gene>
    <name evidence="9" type="primary">aat2</name>
    <name evidence="9" type="ORF">MCUN1_002243</name>
</gene>
<evidence type="ECO:0000313" key="10">
    <source>
        <dbReference type="Proteomes" id="UP001219933"/>
    </source>
</evidence>
<protein>
    <recommendedName>
        <fullName evidence="7">Aspartate aminotransferase</fullName>
        <ecNumber evidence="7">2.6.1.1</ecNumber>
    </recommendedName>
</protein>
<dbReference type="FunFam" id="3.40.640.10:FF:000064">
    <property type="entry name" value="Aspartate aminotransferase"/>
    <property type="match status" value="1"/>
</dbReference>
<proteinExistence type="inferred from homology"/>
<evidence type="ECO:0000313" key="9">
    <source>
        <dbReference type="EMBL" id="WFD35389.1"/>
    </source>
</evidence>
<dbReference type="SUPFAM" id="SSF53383">
    <property type="entry name" value="PLP-dependent transferases"/>
    <property type="match status" value="1"/>
</dbReference>
<dbReference type="Gene3D" id="3.90.1150.10">
    <property type="entry name" value="Aspartate Aminotransferase, domain 1"/>
    <property type="match status" value="1"/>
</dbReference>
<dbReference type="EMBL" id="CP119879">
    <property type="protein sequence ID" value="WFD35389.1"/>
    <property type="molecule type" value="Genomic_DNA"/>
</dbReference>
<dbReference type="PROSITE" id="PS00105">
    <property type="entry name" value="AA_TRANSFER_CLASS_1"/>
    <property type="match status" value="1"/>
</dbReference>
<sequence>MSAADRSSTIASHLSTPATVFAHVPMSPPDPILNLAAKFAKDQSPDKVNLGVGAYRDENGRPWVLPAVRQADEQLLNDPSVNHEYLPIKGLATFNAAAAQLMFGDSAALKEGRIVSHQTLSGTGANHLGAKFIERFYQFPTESKTIYVCDPTWPNHFAIMGEAGLTVQKYPYYDSKTLSLDIDGLLRGVNEAPNGSVFLLHACAHNPSGVDPTPEQWRQIADAFRAKHHFAFFDSAYQGFVSGDPDHDALAVRLFESSGIPMLVCQSFAKNAGLYGERAGALHVITANTHEAAAVSSQLDRITRSEFSMPPAYGVRLVERILTQPALRAEWDANIKTMSGRIIEMRESLFDLLTNKYKTPGSWEHIVSQKGMFSFLGINPEQCQRMEDEGHIYLVKTGRISMAGLNPGNIDHVAKWIDRVVRNA</sequence>
<comment type="miscellaneous">
    <text evidence="7">In eukaryotes there are cytoplasmic, mitochondrial and chloroplastic isozymes.</text>
</comment>
<evidence type="ECO:0000256" key="7">
    <source>
        <dbReference type="RuleBase" id="RU000480"/>
    </source>
</evidence>
<evidence type="ECO:0000256" key="3">
    <source>
        <dbReference type="ARBA" id="ARBA00011738"/>
    </source>
</evidence>
<comment type="subunit">
    <text evidence="3 7">Homodimer.</text>
</comment>
<dbReference type="Pfam" id="PF00155">
    <property type="entry name" value="Aminotran_1_2"/>
    <property type="match status" value="1"/>
</dbReference>
<organism evidence="9 10">
    <name type="scientific">Malassezia cuniculi</name>
    <dbReference type="NCBI Taxonomy" id="948313"/>
    <lineage>
        <taxon>Eukaryota</taxon>
        <taxon>Fungi</taxon>
        <taxon>Dikarya</taxon>
        <taxon>Basidiomycota</taxon>
        <taxon>Ustilaginomycotina</taxon>
        <taxon>Malasseziomycetes</taxon>
        <taxon>Malasseziales</taxon>
        <taxon>Malasseziaceae</taxon>
        <taxon>Malassezia</taxon>
    </lineage>
</organism>
<dbReference type="InterPro" id="IPR004838">
    <property type="entry name" value="NHTrfase_class1_PyrdxlP-BS"/>
</dbReference>
<dbReference type="CDD" id="cd00609">
    <property type="entry name" value="AAT_like"/>
    <property type="match status" value="1"/>
</dbReference>
<accession>A0AAF0EVN7</accession>
<dbReference type="PANTHER" id="PTHR11879">
    <property type="entry name" value="ASPARTATE AMINOTRANSFERASE"/>
    <property type="match status" value="1"/>
</dbReference>
<dbReference type="InterPro" id="IPR015421">
    <property type="entry name" value="PyrdxlP-dep_Trfase_major"/>
</dbReference>
<comment type="cofactor">
    <cofactor evidence="1">
        <name>pyridoxal 5'-phosphate</name>
        <dbReference type="ChEBI" id="CHEBI:597326"/>
    </cofactor>
</comment>
<evidence type="ECO:0000256" key="6">
    <source>
        <dbReference type="ARBA" id="ARBA00022898"/>
    </source>
</evidence>
<dbReference type="GO" id="GO:0004069">
    <property type="term" value="F:L-aspartate:2-oxoglutarate aminotransferase activity"/>
    <property type="evidence" value="ECO:0007669"/>
    <property type="project" value="UniProtKB-EC"/>
</dbReference>
<dbReference type="AlphaFoldDB" id="A0AAF0EVN7"/>
<keyword evidence="5 7" id="KW-0808">Transferase</keyword>
<keyword evidence="6" id="KW-0663">Pyridoxal phosphate</keyword>
<evidence type="ECO:0000256" key="5">
    <source>
        <dbReference type="ARBA" id="ARBA00022679"/>
    </source>
</evidence>
<reference evidence="9" key="1">
    <citation type="submission" date="2023-03" db="EMBL/GenBank/DDBJ databases">
        <title>Mating type loci evolution in Malassezia.</title>
        <authorList>
            <person name="Coelho M.A."/>
        </authorList>
    </citation>
    <scope>NUCLEOTIDE SEQUENCE</scope>
    <source>
        <strain evidence="9">CBS 11721</strain>
    </source>
</reference>
<dbReference type="InterPro" id="IPR015422">
    <property type="entry name" value="PyrdxlP-dep_Trfase_small"/>
</dbReference>
<dbReference type="Gene3D" id="3.40.640.10">
    <property type="entry name" value="Type I PLP-dependent aspartate aminotransferase-like (Major domain)"/>
    <property type="match status" value="1"/>
</dbReference>
<dbReference type="EC" id="2.6.1.1" evidence="7"/>
<evidence type="ECO:0000256" key="4">
    <source>
        <dbReference type="ARBA" id="ARBA00022576"/>
    </source>
</evidence>
<dbReference type="FunFam" id="3.90.1150.10:FF:000001">
    <property type="entry name" value="Aspartate aminotransferase"/>
    <property type="match status" value="1"/>
</dbReference>
<comment type="similarity">
    <text evidence="2">Belongs to the class-I pyridoxal-phosphate-dependent aminotransferase family.</text>
</comment>
<evidence type="ECO:0000256" key="1">
    <source>
        <dbReference type="ARBA" id="ARBA00001933"/>
    </source>
</evidence>
<feature type="domain" description="Aminotransferase class I/classII large" evidence="8">
    <location>
        <begin position="46"/>
        <end position="415"/>
    </location>
</feature>
<dbReference type="InterPro" id="IPR015424">
    <property type="entry name" value="PyrdxlP-dep_Trfase"/>
</dbReference>
<keyword evidence="10" id="KW-1185">Reference proteome</keyword>